<comment type="similarity">
    <text evidence="8 9">Belongs to the TonB-dependent receptor family.</text>
</comment>
<keyword evidence="10" id="KW-0732">Signal</keyword>
<evidence type="ECO:0000256" key="6">
    <source>
        <dbReference type="ARBA" id="ARBA00023136"/>
    </source>
</evidence>
<dbReference type="PANTHER" id="PTHR47234">
    <property type="match status" value="1"/>
</dbReference>
<name>A0A7X1KNG7_9SPHN</name>
<evidence type="ECO:0000256" key="10">
    <source>
        <dbReference type="SAM" id="SignalP"/>
    </source>
</evidence>
<dbReference type="EMBL" id="JACLAX010000001">
    <property type="protein sequence ID" value="MBC2667617.1"/>
    <property type="molecule type" value="Genomic_DNA"/>
</dbReference>
<feature type="domain" description="TonB-dependent receptor-like beta-barrel" evidence="11">
    <location>
        <begin position="354"/>
        <end position="903"/>
    </location>
</feature>
<evidence type="ECO:0000256" key="4">
    <source>
        <dbReference type="ARBA" id="ARBA00022692"/>
    </source>
</evidence>
<sequence>MIGLVVAGWSLAAAAQQAPASAAEDEATQDIIVTGTAIKGVAPVGSATVTLDRTSMVQSGIRDTSQLIALLPQGSNLGTSQNSTGGRQQGVNLRGLGNNATLLLFDGHRWVPQGVVDQISDPTIIPFAAIERIEVVTDGASAIYGSDAVAGVVNYILRKDYEGAEVTARLNSTLYNQYTIEGVVGHKWDTGGLMVGFSYLDRNRVKRNERPYLLQDLRPYGGNDNRLVGTSVTPAAGGALIIGTSVYGLPVTNGAKPTAAQAVLLNPALAASNPALYNSFLFDTGNFYDYFASRQQLSALLKAHQEFGDAVEAKLTVNYNRRQGSARATEALQNIAVRLTPSSPFYISGLPNPTANQTYVYNLGLNFANDRELTQRNKEDTFNSTFELSAKVFSGFSLDSFVSYGVSTGCNVCQAQANTTIAANIANPGLTGYNAGFNPYVGGAQSAAEMLIAGFLQEGVFRTLDAGTKLSGALFDLPGGSAKIAVGGEYMQTWFSLKAQNKLNFTNTFQISRNTDSGRKVKSLYAEVFVPIFGSSNATTLFDQLDLSAAVRYDDYSDFIRSYLAAGAPKTLTTAHSLNPKFGLTWQPTQGVKIRASWGSSFRMPTLIENNPATIGQTNRVFIPNGVTTIPVTNVATGQTLVLNRTGNTPGLRPETAKIWSLGADFAPDFAPDLRFGVTYYNVDYKDRIENLPNQTAATALVISSPTNQALFKDYFIVAPQPSTCVNGNFSTYNPAYLPFLNDPNAVFTPFTTNDCQLEGIVNGGRQNLGRVKQSGLDFTLNWKHETPVGTFTFDGSFSKILNLQKSLTRSGPLFDALDTFGFQVSGRGRGQIGYANGGLHAALAANYVGSYLNNATITVAGVRLPDTRIPAWTTLDANLAYDFDDDSPILGGTRIALTVQNLGNKAPPIVLSGTNAIDTNNHNVWGRIWTFEVTKRF</sequence>
<feature type="domain" description="TonB-dependent receptor plug" evidence="12">
    <location>
        <begin position="47"/>
        <end position="152"/>
    </location>
</feature>
<evidence type="ECO:0000259" key="11">
    <source>
        <dbReference type="Pfam" id="PF00593"/>
    </source>
</evidence>
<dbReference type="Pfam" id="PF00593">
    <property type="entry name" value="TonB_dep_Rec_b-barrel"/>
    <property type="match status" value="1"/>
</dbReference>
<keyword evidence="6 8" id="KW-0472">Membrane</keyword>
<comment type="caution">
    <text evidence="13">The sequence shown here is derived from an EMBL/GenBank/DDBJ whole genome shotgun (WGS) entry which is preliminary data.</text>
</comment>
<dbReference type="Proteomes" id="UP000551327">
    <property type="component" value="Unassembled WGS sequence"/>
</dbReference>
<dbReference type="Gene3D" id="2.40.170.20">
    <property type="entry name" value="TonB-dependent receptor, beta-barrel domain"/>
    <property type="match status" value="1"/>
</dbReference>
<dbReference type="RefSeq" id="WP_185677507.1">
    <property type="nucleotide sequence ID" value="NZ_JACLAX010000001.1"/>
</dbReference>
<evidence type="ECO:0000259" key="12">
    <source>
        <dbReference type="Pfam" id="PF07715"/>
    </source>
</evidence>
<dbReference type="GO" id="GO:0009279">
    <property type="term" value="C:cell outer membrane"/>
    <property type="evidence" value="ECO:0007669"/>
    <property type="project" value="UniProtKB-SubCell"/>
</dbReference>
<dbReference type="InterPro" id="IPR012910">
    <property type="entry name" value="Plug_dom"/>
</dbReference>
<comment type="subcellular location">
    <subcellularLocation>
        <location evidence="1 8">Cell outer membrane</location>
        <topology evidence="1 8">Multi-pass membrane protein</topology>
    </subcellularLocation>
</comment>
<proteinExistence type="inferred from homology"/>
<feature type="signal peptide" evidence="10">
    <location>
        <begin position="1"/>
        <end position="22"/>
    </location>
</feature>
<evidence type="ECO:0000256" key="1">
    <source>
        <dbReference type="ARBA" id="ARBA00004571"/>
    </source>
</evidence>
<evidence type="ECO:0000256" key="3">
    <source>
        <dbReference type="ARBA" id="ARBA00022452"/>
    </source>
</evidence>
<evidence type="ECO:0000313" key="13">
    <source>
        <dbReference type="EMBL" id="MBC2667617.1"/>
    </source>
</evidence>
<dbReference type="InterPro" id="IPR000531">
    <property type="entry name" value="Beta-barrel_TonB"/>
</dbReference>
<dbReference type="InterPro" id="IPR036942">
    <property type="entry name" value="Beta-barrel_TonB_sf"/>
</dbReference>
<reference evidence="13 14" key="1">
    <citation type="submission" date="2020-08" db="EMBL/GenBank/DDBJ databases">
        <title>The genome sequence of type strain Novosphingobium piscinae KCTC 42194.</title>
        <authorList>
            <person name="Liu Y."/>
        </authorList>
    </citation>
    <scope>NUCLEOTIDE SEQUENCE [LARGE SCALE GENOMIC DNA]</scope>
    <source>
        <strain evidence="13 14">KCTC 42194</strain>
    </source>
</reference>
<evidence type="ECO:0000256" key="7">
    <source>
        <dbReference type="ARBA" id="ARBA00023237"/>
    </source>
</evidence>
<evidence type="ECO:0000256" key="8">
    <source>
        <dbReference type="PROSITE-ProRule" id="PRU01360"/>
    </source>
</evidence>
<organism evidence="13 14">
    <name type="scientific">Novosphingobium piscinae</name>
    <dbReference type="NCBI Taxonomy" id="1507448"/>
    <lineage>
        <taxon>Bacteria</taxon>
        <taxon>Pseudomonadati</taxon>
        <taxon>Pseudomonadota</taxon>
        <taxon>Alphaproteobacteria</taxon>
        <taxon>Sphingomonadales</taxon>
        <taxon>Sphingomonadaceae</taxon>
        <taxon>Novosphingobium</taxon>
    </lineage>
</organism>
<keyword evidence="14" id="KW-1185">Reference proteome</keyword>
<dbReference type="PANTHER" id="PTHR47234:SF2">
    <property type="entry name" value="TONB-DEPENDENT RECEPTOR"/>
    <property type="match status" value="1"/>
</dbReference>
<evidence type="ECO:0000313" key="14">
    <source>
        <dbReference type="Proteomes" id="UP000551327"/>
    </source>
</evidence>
<keyword evidence="2 8" id="KW-0813">Transport</keyword>
<dbReference type="PROSITE" id="PS52016">
    <property type="entry name" value="TONB_DEPENDENT_REC_3"/>
    <property type="match status" value="1"/>
</dbReference>
<evidence type="ECO:0000256" key="5">
    <source>
        <dbReference type="ARBA" id="ARBA00023077"/>
    </source>
</evidence>
<dbReference type="InterPro" id="IPR037066">
    <property type="entry name" value="Plug_dom_sf"/>
</dbReference>
<keyword evidence="4 8" id="KW-0812">Transmembrane</keyword>
<dbReference type="Gene3D" id="2.170.130.10">
    <property type="entry name" value="TonB-dependent receptor, plug domain"/>
    <property type="match status" value="1"/>
</dbReference>
<accession>A0A7X1KNG7</accession>
<dbReference type="AlphaFoldDB" id="A0A7X1KNG7"/>
<keyword evidence="13" id="KW-0675">Receptor</keyword>
<dbReference type="Pfam" id="PF07715">
    <property type="entry name" value="Plug"/>
    <property type="match status" value="1"/>
</dbReference>
<dbReference type="SUPFAM" id="SSF56935">
    <property type="entry name" value="Porins"/>
    <property type="match status" value="1"/>
</dbReference>
<protein>
    <submittedName>
        <fullName evidence="13">TonB-dependent receptor</fullName>
    </submittedName>
</protein>
<feature type="chain" id="PRO_5030557950" evidence="10">
    <location>
        <begin position="23"/>
        <end position="938"/>
    </location>
</feature>
<keyword evidence="3 8" id="KW-1134">Transmembrane beta strand</keyword>
<dbReference type="InterPro" id="IPR039426">
    <property type="entry name" value="TonB-dep_rcpt-like"/>
</dbReference>
<evidence type="ECO:0000256" key="9">
    <source>
        <dbReference type="RuleBase" id="RU003357"/>
    </source>
</evidence>
<keyword evidence="7 8" id="KW-0998">Cell outer membrane</keyword>
<keyword evidence="5 9" id="KW-0798">TonB box</keyword>
<gene>
    <name evidence="13" type="ORF">H7F53_00490</name>
</gene>
<evidence type="ECO:0000256" key="2">
    <source>
        <dbReference type="ARBA" id="ARBA00022448"/>
    </source>
</evidence>